<organism evidence="5 6">
    <name type="scientific">Salmo salar</name>
    <name type="common">Atlantic salmon</name>
    <dbReference type="NCBI Taxonomy" id="8030"/>
    <lineage>
        <taxon>Eukaryota</taxon>
        <taxon>Metazoa</taxon>
        <taxon>Chordata</taxon>
        <taxon>Craniata</taxon>
        <taxon>Vertebrata</taxon>
        <taxon>Euteleostomi</taxon>
        <taxon>Actinopterygii</taxon>
        <taxon>Neopterygii</taxon>
        <taxon>Teleostei</taxon>
        <taxon>Protacanthopterygii</taxon>
        <taxon>Salmoniformes</taxon>
        <taxon>Salmonidae</taxon>
        <taxon>Salmoninae</taxon>
        <taxon>Salmo</taxon>
    </lineage>
</organism>
<protein>
    <recommendedName>
        <fullName evidence="2">Metalloendopeptidase</fullName>
        <ecNumber evidence="2">3.4.24.-</ecNumber>
    </recommendedName>
</protein>
<feature type="binding site" evidence="1">
    <location>
        <position position="54"/>
    </location>
    <ligand>
        <name>Zn(2+)</name>
        <dbReference type="ChEBI" id="CHEBI:29105"/>
        <note>catalytic</note>
    </ligand>
</feature>
<keyword evidence="1 2" id="KW-0645">Protease</keyword>
<dbReference type="PANTHER" id="PTHR10127">
    <property type="entry name" value="DISCOIDIN, CUB, EGF, LAMININ , AND ZINC METALLOPROTEASE DOMAIN CONTAINING"/>
    <property type="match status" value="1"/>
</dbReference>
<accession>A0ABM3ERL6</accession>
<gene>
    <name evidence="6" type="primary">LOC106605674</name>
</gene>
<sequence length="312" mass="34911">MDFQPRDSEMYYLTIEKRVPKTFSYIGRTFPNGQVVNIGQNCGIIAIVEHELLHALGFWHEQSRYDRDEYVTIVNENILEGYQNNFNKYSENDTTTLGTPYDYYSVMHYSKDAFTNGNGSTIITKQPEFQEVIGQRLEMSSNDVLKLNRMYSCNASVAFKESCSFSNSGLCGMSRCSRSAEKGSENGWERVTQAAGGPYTDHSNLGTNEGNESIYATNGRGNGYIMSILDIKDKGFLKGGDIFFFLTSMQDISSLQYAGNNSLPCPTPPQDFTLLHSQREEGPCSASLFDFSSGLVSTPAIIVMALMLWLIH</sequence>
<dbReference type="CDD" id="cd04280">
    <property type="entry name" value="ZnMc_astacin_like"/>
    <property type="match status" value="1"/>
</dbReference>
<keyword evidence="1 2" id="KW-0482">Metalloprotease</keyword>
<evidence type="ECO:0000259" key="3">
    <source>
        <dbReference type="PROSITE" id="PS50060"/>
    </source>
</evidence>
<evidence type="ECO:0000256" key="1">
    <source>
        <dbReference type="PROSITE-ProRule" id="PRU01211"/>
    </source>
</evidence>
<dbReference type="PROSITE" id="PS51864">
    <property type="entry name" value="ASTACIN"/>
    <property type="match status" value="1"/>
</dbReference>
<evidence type="ECO:0000313" key="5">
    <source>
        <dbReference type="Proteomes" id="UP001652741"/>
    </source>
</evidence>
<dbReference type="PANTHER" id="PTHR10127:SF903">
    <property type="entry name" value="MEPRIN A SUBUNIT"/>
    <property type="match status" value="1"/>
</dbReference>
<evidence type="ECO:0000259" key="4">
    <source>
        <dbReference type="PROSITE" id="PS51864"/>
    </source>
</evidence>
<feature type="domain" description="MAM" evidence="3">
    <location>
        <begin position="161"/>
        <end position="228"/>
    </location>
</feature>
<name>A0ABM3ERL6_SALSA</name>
<reference evidence="6" key="1">
    <citation type="submission" date="2025-08" db="UniProtKB">
        <authorList>
            <consortium name="RefSeq"/>
        </authorList>
    </citation>
    <scope>IDENTIFICATION</scope>
</reference>
<keyword evidence="5" id="KW-1185">Reference proteome</keyword>
<dbReference type="RefSeq" id="XP_045573697.1">
    <property type="nucleotide sequence ID" value="XM_045717741.1"/>
</dbReference>
<keyword evidence="1 2" id="KW-0862">Zinc</keyword>
<dbReference type="PROSITE" id="PS50060">
    <property type="entry name" value="MAM_2"/>
    <property type="match status" value="1"/>
</dbReference>
<keyword evidence="1 2" id="KW-0378">Hydrolase</keyword>
<feature type="binding site" evidence="1">
    <location>
        <position position="60"/>
    </location>
    <ligand>
        <name>Zn(2+)</name>
        <dbReference type="ChEBI" id="CHEBI:29105"/>
        <note>catalytic</note>
    </ligand>
</feature>
<dbReference type="EC" id="3.4.24.-" evidence="2"/>
<proteinExistence type="predicted"/>
<dbReference type="InterPro" id="IPR000998">
    <property type="entry name" value="MAM_dom"/>
</dbReference>
<evidence type="ECO:0000313" key="6">
    <source>
        <dbReference type="RefSeq" id="XP_045573697.1"/>
    </source>
</evidence>
<evidence type="ECO:0000256" key="2">
    <source>
        <dbReference type="RuleBase" id="RU361183"/>
    </source>
</evidence>
<dbReference type="InterPro" id="IPR034035">
    <property type="entry name" value="Astacin-like_dom"/>
</dbReference>
<feature type="binding site" evidence="1">
    <location>
        <position position="50"/>
    </location>
    <ligand>
        <name>Zn(2+)</name>
        <dbReference type="ChEBI" id="CHEBI:29105"/>
        <note>catalytic</note>
    </ligand>
</feature>
<dbReference type="InterPro" id="IPR001506">
    <property type="entry name" value="Peptidase_M12A"/>
</dbReference>
<dbReference type="InterPro" id="IPR024079">
    <property type="entry name" value="MetalloPept_cat_dom_sf"/>
</dbReference>
<dbReference type="InterPro" id="IPR006026">
    <property type="entry name" value="Peptidase_Metallo"/>
</dbReference>
<dbReference type="Pfam" id="PF01400">
    <property type="entry name" value="Astacin"/>
    <property type="match status" value="1"/>
</dbReference>
<dbReference type="SMART" id="SM00235">
    <property type="entry name" value="ZnMc"/>
    <property type="match status" value="1"/>
</dbReference>
<dbReference type="SUPFAM" id="SSF55486">
    <property type="entry name" value="Metalloproteases ('zincins'), catalytic domain"/>
    <property type="match status" value="1"/>
</dbReference>
<feature type="domain" description="Peptidase M12A" evidence="4">
    <location>
        <begin position="1"/>
        <end position="154"/>
    </location>
</feature>
<comment type="caution">
    <text evidence="1">Lacks conserved residue(s) required for the propagation of feature annotation.</text>
</comment>
<feature type="active site" evidence="1">
    <location>
        <position position="51"/>
    </location>
</feature>
<dbReference type="GeneID" id="106605674"/>
<comment type="cofactor">
    <cofactor evidence="1 2">
        <name>Zn(2+)</name>
        <dbReference type="ChEBI" id="CHEBI:29105"/>
    </cofactor>
    <text evidence="1 2">Binds 1 zinc ion per subunit.</text>
</comment>
<dbReference type="Gene3D" id="3.40.390.10">
    <property type="entry name" value="Collagenase (Catalytic Domain)"/>
    <property type="match status" value="1"/>
</dbReference>
<dbReference type="Proteomes" id="UP001652741">
    <property type="component" value="Chromosome ssa05"/>
</dbReference>
<dbReference type="PRINTS" id="PR00480">
    <property type="entry name" value="ASTACIN"/>
</dbReference>
<dbReference type="Gene3D" id="2.60.120.200">
    <property type="match status" value="1"/>
</dbReference>
<keyword evidence="1 2" id="KW-0479">Metal-binding</keyword>